<comment type="function">
    <text evidence="14 19">Joins adenosylcobinamide-GDP and alpha-ribazole to generate adenosylcobalamin (Ado-cobalamin). Also synthesizes adenosylcobalamin 5'-phosphate from adenosylcobinamide-GDP and alpha-ribazole 5'-phosphate.</text>
</comment>
<evidence type="ECO:0000256" key="12">
    <source>
        <dbReference type="ARBA" id="ARBA00022989"/>
    </source>
</evidence>
<keyword evidence="12 19" id="KW-1133">Transmembrane helix</keyword>
<evidence type="ECO:0000256" key="10">
    <source>
        <dbReference type="ARBA" id="ARBA00022692"/>
    </source>
</evidence>
<comment type="pathway">
    <text evidence="3 19">Cofactor biosynthesis; adenosylcobalamin biosynthesis; adenosylcobalamin from cob(II)yrinate a,c-diamide: step 7/7.</text>
</comment>
<evidence type="ECO:0000256" key="13">
    <source>
        <dbReference type="ARBA" id="ARBA00023136"/>
    </source>
</evidence>
<feature type="transmembrane region" description="Helical" evidence="19">
    <location>
        <begin position="184"/>
        <end position="202"/>
    </location>
</feature>
<feature type="transmembrane region" description="Helical" evidence="19">
    <location>
        <begin position="66"/>
        <end position="84"/>
    </location>
</feature>
<dbReference type="UniPathway" id="UPA00148">
    <property type="reaction ID" value="UER00238"/>
</dbReference>
<gene>
    <name evidence="19" type="primary">cobS</name>
    <name evidence="20" type="ORF">CH357_01535</name>
</gene>
<accession>A0A2M9XHX1</accession>
<dbReference type="PANTHER" id="PTHR34148:SF1">
    <property type="entry name" value="ADENOSYLCOBINAMIDE-GDP RIBAZOLETRANSFERASE"/>
    <property type="match status" value="1"/>
</dbReference>
<organism evidence="20 21">
    <name type="scientific">Leptospira hartskeerlii</name>
    <dbReference type="NCBI Taxonomy" id="2023177"/>
    <lineage>
        <taxon>Bacteria</taxon>
        <taxon>Pseudomonadati</taxon>
        <taxon>Spirochaetota</taxon>
        <taxon>Spirochaetia</taxon>
        <taxon>Leptospirales</taxon>
        <taxon>Leptospiraceae</taxon>
        <taxon>Leptospira</taxon>
    </lineage>
</organism>
<keyword evidence="7 19" id="KW-1003">Cell membrane</keyword>
<comment type="subcellular location">
    <subcellularLocation>
        <location evidence="2 19">Cell membrane</location>
        <topology evidence="2 19">Multi-pass membrane protein</topology>
    </subcellularLocation>
</comment>
<evidence type="ECO:0000256" key="5">
    <source>
        <dbReference type="ARBA" id="ARBA00013200"/>
    </source>
</evidence>
<comment type="similarity">
    <text evidence="4 19">Belongs to the CobS family.</text>
</comment>
<evidence type="ECO:0000256" key="18">
    <source>
        <dbReference type="ARBA" id="ARBA00049504"/>
    </source>
</evidence>
<dbReference type="GO" id="GO:0009236">
    <property type="term" value="P:cobalamin biosynthetic process"/>
    <property type="evidence" value="ECO:0007669"/>
    <property type="project" value="UniProtKB-UniRule"/>
</dbReference>
<comment type="cofactor">
    <cofactor evidence="1 19">
        <name>Mg(2+)</name>
        <dbReference type="ChEBI" id="CHEBI:18420"/>
    </cofactor>
</comment>
<dbReference type="Pfam" id="PF02654">
    <property type="entry name" value="CobS"/>
    <property type="match status" value="1"/>
</dbReference>
<feature type="transmembrane region" description="Helical" evidence="19">
    <location>
        <begin position="214"/>
        <end position="232"/>
    </location>
</feature>
<name>A0A2M9XHX1_9LEPT</name>
<feature type="transmembrane region" description="Helical" evidence="19">
    <location>
        <begin position="41"/>
        <end position="60"/>
    </location>
</feature>
<keyword evidence="11 19" id="KW-0460">Magnesium</keyword>
<evidence type="ECO:0000256" key="3">
    <source>
        <dbReference type="ARBA" id="ARBA00004663"/>
    </source>
</evidence>
<dbReference type="GO" id="GO:0005886">
    <property type="term" value="C:plasma membrane"/>
    <property type="evidence" value="ECO:0007669"/>
    <property type="project" value="UniProtKB-SubCell"/>
</dbReference>
<evidence type="ECO:0000313" key="21">
    <source>
        <dbReference type="Proteomes" id="UP000232196"/>
    </source>
</evidence>
<dbReference type="GO" id="GO:0008818">
    <property type="term" value="F:cobalamin 5'-phosphate synthase activity"/>
    <property type="evidence" value="ECO:0007669"/>
    <property type="project" value="UniProtKB-UniRule"/>
</dbReference>
<dbReference type="Proteomes" id="UP000232196">
    <property type="component" value="Unassembled WGS sequence"/>
</dbReference>
<evidence type="ECO:0000256" key="19">
    <source>
        <dbReference type="HAMAP-Rule" id="MF_00719"/>
    </source>
</evidence>
<evidence type="ECO:0000256" key="14">
    <source>
        <dbReference type="ARBA" id="ARBA00025228"/>
    </source>
</evidence>
<dbReference type="EMBL" id="NPDN01000001">
    <property type="protein sequence ID" value="PJZ27260.1"/>
    <property type="molecule type" value="Genomic_DNA"/>
</dbReference>
<protein>
    <recommendedName>
        <fullName evidence="6 19">Adenosylcobinamide-GDP ribazoletransferase</fullName>
        <ecNumber evidence="5 19">2.7.8.26</ecNumber>
    </recommendedName>
    <alternativeName>
        <fullName evidence="16 19">Cobalamin synthase</fullName>
    </alternativeName>
    <alternativeName>
        <fullName evidence="15 19">Cobalamin-5'-phosphate synthase</fullName>
    </alternativeName>
</protein>
<comment type="catalytic activity">
    <reaction evidence="17 19">
        <text>alpha-ribazole + adenosylcob(III)inamide-GDP = adenosylcob(III)alamin + GMP + H(+)</text>
        <dbReference type="Rhea" id="RHEA:16049"/>
        <dbReference type="ChEBI" id="CHEBI:10329"/>
        <dbReference type="ChEBI" id="CHEBI:15378"/>
        <dbReference type="ChEBI" id="CHEBI:18408"/>
        <dbReference type="ChEBI" id="CHEBI:58115"/>
        <dbReference type="ChEBI" id="CHEBI:60487"/>
        <dbReference type="EC" id="2.7.8.26"/>
    </reaction>
</comment>
<keyword evidence="9 19" id="KW-0808">Transferase</keyword>
<dbReference type="InterPro" id="IPR003805">
    <property type="entry name" value="CobS"/>
</dbReference>
<dbReference type="RefSeq" id="WP_100705007.1">
    <property type="nucleotide sequence ID" value="NZ_NPDL01000004.1"/>
</dbReference>
<keyword evidence="8 19" id="KW-0169">Cobalamin biosynthesis</keyword>
<dbReference type="HAMAP" id="MF_00719">
    <property type="entry name" value="CobS"/>
    <property type="match status" value="1"/>
</dbReference>
<evidence type="ECO:0000256" key="9">
    <source>
        <dbReference type="ARBA" id="ARBA00022679"/>
    </source>
</evidence>
<sequence>MFGFIRKELIIFLSSVRYNTRIIVPSWVEHSDEYLNSSSRYFPLVGWIVGIATWFVLWVSDLSLTWEISIVLAMAVSVLVTGAFHEDGFTDVCDGFGGGWTKEKILEIMKDSRIGAFGTIGILLVLLLKFVCYKSLEEFSIEVLFITILSSHSSSRFWALFTAKTLSYVREDQLSKAKPIIQTLKTSNVVIAGIWGLAPWLAFFHNEYLPSDRVFGFLLYPFLLQTFGFLYLRSFYKKWLGGYTGDCLGAVQQVTELLYLIGIVAAWKSF</sequence>
<evidence type="ECO:0000313" key="20">
    <source>
        <dbReference type="EMBL" id="PJZ27260.1"/>
    </source>
</evidence>
<dbReference type="GO" id="GO:0051073">
    <property type="term" value="F:adenosylcobinamide-GDP ribazoletransferase activity"/>
    <property type="evidence" value="ECO:0007669"/>
    <property type="project" value="UniProtKB-UniRule"/>
</dbReference>
<comment type="catalytic activity">
    <reaction evidence="18 19">
        <text>alpha-ribazole 5'-phosphate + adenosylcob(III)inamide-GDP = adenosylcob(III)alamin 5'-phosphate + GMP + H(+)</text>
        <dbReference type="Rhea" id="RHEA:23560"/>
        <dbReference type="ChEBI" id="CHEBI:15378"/>
        <dbReference type="ChEBI" id="CHEBI:57918"/>
        <dbReference type="ChEBI" id="CHEBI:58115"/>
        <dbReference type="ChEBI" id="CHEBI:60487"/>
        <dbReference type="ChEBI" id="CHEBI:60493"/>
        <dbReference type="EC" id="2.7.8.26"/>
    </reaction>
</comment>
<keyword evidence="21" id="KW-1185">Reference proteome</keyword>
<keyword evidence="10 19" id="KW-0812">Transmembrane</keyword>
<evidence type="ECO:0000256" key="15">
    <source>
        <dbReference type="ARBA" id="ARBA00032605"/>
    </source>
</evidence>
<evidence type="ECO:0000256" key="6">
    <source>
        <dbReference type="ARBA" id="ARBA00015850"/>
    </source>
</evidence>
<reference evidence="20 21" key="1">
    <citation type="submission" date="2017-07" db="EMBL/GenBank/DDBJ databases">
        <title>Leptospira spp. isolated from tropical soils.</title>
        <authorList>
            <person name="Thibeaux R."/>
            <person name="Iraola G."/>
            <person name="Ferres I."/>
            <person name="Bierque E."/>
            <person name="Girault D."/>
            <person name="Soupe-Gilbert M.-E."/>
            <person name="Picardeau M."/>
            <person name="Goarant C."/>
        </authorList>
    </citation>
    <scope>NUCLEOTIDE SEQUENCE [LARGE SCALE GENOMIC DNA]</scope>
    <source>
        <strain evidence="20 21">MCA1-C-A1</strain>
    </source>
</reference>
<proteinExistence type="inferred from homology"/>
<evidence type="ECO:0000256" key="7">
    <source>
        <dbReference type="ARBA" id="ARBA00022475"/>
    </source>
</evidence>
<dbReference type="AlphaFoldDB" id="A0A2M9XHX1"/>
<evidence type="ECO:0000256" key="11">
    <source>
        <dbReference type="ARBA" id="ARBA00022842"/>
    </source>
</evidence>
<evidence type="ECO:0000256" key="17">
    <source>
        <dbReference type="ARBA" id="ARBA00048623"/>
    </source>
</evidence>
<evidence type="ECO:0000256" key="16">
    <source>
        <dbReference type="ARBA" id="ARBA00032853"/>
    </source>
</evidence>
<evidence type="ECO:0000256" key="1">
    <source>
        <dbReference type="ARBA" id="ARBA00001946"/>
    </source>
</evidence>
<feature type="transmembrane region" description="Helical" evidence="19">
    <location>
        <begin position="114"/>
        <end position="131"/>
    </location>
</feature>
<keyword evidence="13 19" id="KW-0472">Membrane</keyword>
<evidence type="ECO:0000256" key="4">
    <source>
        <dbReference type="ARBA" id="ARBA00010561"/>
    </source>
</evidence>
<dbReference type="PANTHER" id="PTHR34148">
    <property type="entry name" value="ADENOSYLCOBINAMIDE-GDP RIBAZOLETRANSFERASE"/>
    <property type="match status" value="1"/>
</dbReference>
<dbReference type="EC" id="2.7.8.26" evidence="5 19"/>
<evidence type="ECO:0000256" key="8">
    <source>
        <dbReference type="ARBA" id="ARBA00022573"/>
    </source>
</evidence>
<evidence type="ECO:0000256" key="2">
    <source>
        <dbReference type="ARBA" id="ARBA00004651"/>
    </source>
</evidence>
<dbReference type="OrthoDB" id="9794626at2"/>
<comment type="caution">
    <text evidence="20">The sequence shown here is derived from an EMBL/GenBank/DDBJ whole genome shotgun (WGS) entry which is preliminary data.</text>
</comment>